<organism evidence="1 2">
    <name type="scientific">Candidatus Hakubella thermalkaliphila</name>
    <dbReference type="NCBI Taxonomy" id="2754717"/>
    <lineage>
        <taxon>Bacteria</taxon>
        <taxon>Bacillati</taxon>
        <taxon>Actinomycetota</taxon>
        <taxon>Actinomycetota incertae sedis</taxon>
        <taxon>Candidatus Hakubellales</taxon>
        <taxon>Candidatus Hakubellaceae</taxon>
        <taxon>Candidatus Hakubella</taxon>
    </lineage>
</organism>
<dbReference type="AlphaFoldDB" id="A0A6V8PFK7"/>
<protein>
    <submittedName>
        <fullName evidence="1">Uncharacterized protein</fullName>
    </submittedName>
</protein>
<dbReference type="EMBL" id="BLRZ01000367">
    <property type="protein sequence ID" value="GFP31499.1"/>
    <property type="molecule type" value="Genomic_DNA"/>
</dbReference>
<name>A0A6V8PFK7_9ACTN</name>
<gene>
    <name evidence="1" type="ORF">HKBW3S34_02419</name>
</gene>
<accession>A0A6V8PFK7</accession>
<evidence type="ECO:0000313" key="2">
    <source>
        <dbReference type="Proteomes" id="UP000588083"/>
    </source>
</evidence>
<sequence length="53" mass="5672">MKAQAGRTLEGINGLGVDVISVVHGHNDWHLISSIEGANGPEMLYVGEGRKEE</sequence>
<comment type="caution">
    <text evidence="1">The sequence shown here is derived from an EMBL/GenBank/DDBJ whole genome shotgun (WGS) entry which is preliminary data.</text>
</comment>
<feature type="non-terminal residue" evidence="1">
    <location>
        <position position="53"/>
    </location>
</feature>
<keyword evidence="2" id="KW-1185">Reference proteome</keyword>
<evidence type="ECO:0000313" key="1">
    <source>
        <dbReference type="EMBL" id="GFP31499.1"/>
    </source>
</evidence>
<proteinExistence type="predicted"/>
<reference evidence="1 2" key="1">
    <citation type="journal article" date="2020" name="Front. Microbiol.">
        <title>Single-cell genomics of novel Actinobacteria with the Wood-Ljungdahl pathway discovered in a serpentinizing system.</title>
        <authorList>
            <person name="Merino N."/>
            <person name="Kawai M."/>
            <person name="Boyd E.S."/>
            <person name="Colman D.R."/>
            <person name="McGlynn S.E."/>
            <person name="Nealson K.H."/>
            <person name="Kurokawa K."/>
            <person name="Hongoh Y."/>
        </authorList>
    </citation>
    <scope>NUCLEOTIDE SEQUENCE [LARGE SCALE GENOMIC DNA]</scope>
    <source>
        <strain evidence="1 2">S34</strain>
    </source>
</reference>
<dbReference type="Proteomes" id="UP000588083">
    <property type="component" value="Unassembled WGS sequence"/>
</dbReference>